<gene>
    <name evidence="2" type="ORF">C7419_107117</name>
</gene>
<dbReference type="Proteomes" id="UP000245754">
    <property type="component" value="Unassembled WGS sequence"/>
</dbReference>
<dbReference type="SUPFAM" id="SSF52540">
    <property type="entry name" value="P-loop containing nucleoside triphosphate hydrolases"/>
    <property type="match status" value="2"/>
</dbReference>
<dbReference type="GO" id="GO:0016787">
    <property type="term" value="F:hydrolase activity"/>
    <property type="evidence" value="ECO:0007669"/>
    <property type="project" value="InterPro"/>
</dbReference>
<dbReference type="InterPro" id="IPR027417">
    <property type="entry name" value="P-loop_NTPase"/>
</dbReference>
<comment type="caution">
    <text evidence="2">The sequence shown here is derived from an EMBL/GenBank/DDBJ whole genome shotgun (WGS) entry which is preliminary data.</text>
</comment>
<dbReference type="Pfam" id="PF04851">
    <property type="entry name" value="ResIII"/>
    <property type="match status" value="1"/>
</dbReference>
<dbReference type="EMBL" id="QGGT01000007">
    <property type="protein sequence ID" value="PWK32326.1"/>
    <property type="molecule type" value="Genomic_DNA"/>
</dbReference>
<proteinExistence type="predicted"/>
<feature type="domain" description="Helicase/UvrB N-terminal" evidence="1">
    <location>
        <begin position="30"/>
        <end position="238"/>
    </location>
</feature>
<evidence type="ECO:0000313" key="3">
    <source>
        <dbReference type="Proteomes" id="UP000245754"/>
    </source>
</evidence>
<protein>
    <submittedName>
        <fullName evidence="2">Type III restriction enzyme</fullName>
    </submittedName>
</protein>
<sequence length="907" mass="101631">MNRELHSIIQRLSLRKPQADSLEILTEVLERIPLGKEIADGQALMAIREKWPSVQDFERDLPSLCFALATGVGKTRLMGAFISYLYLTGQSRHFFVLAPNTTIYNKLIADFTPGHPKYVFKGIAEFATKAPLIITGDNYESGRGVRLADGRASDLFGSDVHINIFNIDKINKEEGPRGTPRMKKLQETIGESYYDYLSGLDDLVVVMDEAHRYRASAGAKAIDGLKPILGLELTATPKTVGPKSTSFQNVIYSYDLGEAMADGFVKEPAVATRKDFDPKSVSEDRLEQIKLEDAVHNHDHVAVELDRYHRVTGRPKVHPFILVVAQDTDHARRIRAYVESEDFFRGRFKGKVAEVHSALRGEESEEATQRLVALEQDGRTEIVIHVNKLKEGWDVTNLYTIVPLRASASDILTEQTLGRGLRLPYGERVTRHEDEDFAAVDRLTVIAHDRFDEIIQKAREPGSIVMKQIEIGDGCDVSSGGATLVTAPSIAEIMITGTGPSLPGLEAPATKPVLTLETPEETRTAEVTLEVIRRFERKLGSADELRSSDVQRQIVEAVQEIVRPVQSTLEGIVPAVRVEEIVSAVTQTVAERTLSIPQILVLPKRQTTFQFADFDLKDLTTINVRPIDDGLVIQTLRTEARTYLAKTVDDPREDRLEDYLVRFLIERNEIDYDAHADLLYKLAGQVVTRIGSYLENPADIENVLLRNGRQLAEFVFAQMMQNYHETPLGEEDYEVRVTRGFTLLQPQPFNIVPGQKVRDFRQVVSPLSDTKRQVFGGFKNCCYSLQKFDSDPERRFAVLIDADPTVEKWLKPGRAQFQIEYRSGDNYEPDFVIETDTRMVICEVKSKDELSDPVVQAKAKAATKWCQAATRHAVECGAKPWSYVLLGDDQIMGSATLTGLISTFAHG</sequence>
<dbReference type="AlphaFoldDB" id="A0A316EN82"/>
<dbReference type="InterPro" id="IPR006935">
    <property type="entry name" value="Helicase/UvrB_N"/>
</dbReference>
<dbReference type="GO" id="GO:0005524">
    <property type="term" value="F:ATP binding"/>
    <property type="evidence" value="ECO:0007669"/>
    <property type="project" value="InterPro"/>
</dbReference>
<dbReference type="PANTHER" id="PTHR47396:SF1">
    <property type="entry name" value="ATP-DEPENDENT HELICASE IRC3-RELATED"/>
    <property type="match status" value="1"/>
</dbReference>
<dbReference type="RefSeq" id="WP_109585156.1">
    <property type="nucleotide sequence ID" value="NZ_QGGT01000007.1"/>
</dbReference>
<name>A0A316EN82_9BURK</name>
<accession>A0A316EN82</accession>
<dbReference type="PANTHER" id="PTHR47396">
    <property type="entry name" value="TYPE I RESTRICTION ENZYME ECOKI R PROTEIN"/>
    <property type="match status" value="1"/>
</dbReference>
<reference evidence="2 3" key="1">
    <citation type="submission" date="2018-05" db="EMBL/GenBank/DDBJ databases">
        <title>Genomic Encyclopedia of Type Strains, Phase IV (KMG-V): Genome sequencing to study the core and pangenomes of soil and plant-associated prokaryotes.</title>
        <authorList>
            <person name="Whitman W."/>
        </authorList>
    </citation>
    <scope>NUCLEOTIDE SEQUENCE [LARGE SCALE GENOMIC DNA]</scope>
    <source>
        <strain evidence="2 3">SLV-132</strain>
    </source>
</reference>
<dbReference type="InterPro" id="IPR050742">
    <property type="entry name" value="Helicase_Restrict-Modif_Enz"/>
</dbReference>
<organism evidence="2 3">
    <name type="scientific">Cupriavidus plantarum</name>
    <dbReference type="NCBI Taxonomy" id="942865"/>
    <lineage>
        <taxon>Bacteria</taxon>
        <taxon>Pseudomonadati</taxon>
        <taxon>Pseudomonadota</taxon>
        <taxon>Betaproteobacteria</taxon>
        <taxon>Burkholderiales</taxon>
        <taxon>Burkholderiaceae</taxon>
        <taxon>Cupriavidus</taxon>
    </lineage>
</organism>
<keyword evidence="3" id="KW-1185">Reference proteome</keyword>
<dbReference type="GO" id="GO:0005829">
    <property type="term" value="C:cytosol"/>
    <property type="evidence" value="ECO:0007669"/>
    <property type="project" value="TreeGrafter"/>
</dbReference>
<evidence type="ECO:0000313" key="2">
    <source>
        <dbReference type="EMBL" id="PWK32326.1"/>
    </source>
</evidence>
<evidence type="ECO:0000259" key="1">
    <source>
        <dbReference type="Pfam" id="PF04851"/>
    </source>
</evidence>
<dbReference type="Gene3D" id="3.40.50.300">
    <property type="entry name" value="P-loop containing nucleotide triphosphate hydrolases"/>
    <property type="match status" value="2"/>
</dbReference>
<dbReference type="GO" id="GO:0003677">
    <property type="term" value="F:DNA binding"/>
    <property type="evidence" value="ECO:0007669"/>
    <property type="project" value="InterPro"/>
</dbReference>